<name>A0ABU1ZFJ7_9BURK</name>
<keyword evidence="10" id="KW-1185">Reference proteome</keyword>
<dbReference type="PANTHER" id="PTHR47354">
    <property type="entry name" value="NADH OXIDOREDUCTASE HCR"/>
    <property type="match status" value="1"/>
</dbReference>
<proteinExistence type="predicted"/>
<comment type="caution">
    <text evidence="9">The sequence shown here is derived from an EMBL/GenBank/DDBJ whole genome shotgun (WGS) entry which is preliminary data.</text>
</comment>
<dbReference type="CDD" id="cd06185">
    <property type="entry name" value="PDR_like"/>
    <property type="match status" value="1"/>
</dbReference>
<keyword evidence="1" id="KW-0285">Flavoprotein</keyword>
<dbReference type="Gene3D" id="3.10.20.30">
    <property type="match status" value="1"/>
</dbReference>
<feature type="domain" description="FAD-binding FR-type" evidence="8">
    <location>
        <begin position="1"/>
        <end position="101"/>
    </location>
</feature>
<keyword evidence="2" id="KW-0001">2Fe-2S</keyword>
<evidence type="ECO:0000259" key="8">
    <source>
        <dbReference type="PROSITE" id="PS51384"/>
    </source>
</evidence>
<dbReference type="Gene3D" id="2.40.30.10">
    <property type="entry name" value="Translation factors"/>
    <property type="match status" value="1"/>
</dbReference>
<dbReference type="InterPro" id="IPR050415">
    <property type="entry name" value="MRET"/>
</dbReference>
<feature type="domain" description="2Fe-2S ferredoxin-type" evidence="7">
    <location>
        <begin position="229"/>
        <end position="313"/>
    </location>
</feature>
<dbReference type="InterPro" id="IPR017927">
    <property type="entry name" value="FAD-bd_FR_type"/>
</dbReference>
<organism evidence="9 10">
    <name type="scientific">Pelomonas aquatica</name>
    <dbReference type="NCBI Taxonomy" id="431058"/>
    <lineage>
        <taxon>Bacteria</taxon>
        <taxon>Pseudomonadati</taxon>
        <taxon>Pseudomonadota</taxon>
        <taxon>Betaproteobacteria</taxon>
        <taxon>Burkholderiales</taxon>
        <taxon>Sphaerotilaceae</taxon>
        <taxon>Roseateles</taxon>
    </lineage>
</organism>
<dbReference type="PROSITE" id="PS51384">
    <property type="entry name" value="FAD_FR"/>
    <property type="match status" value="1"/>
</dbReference>
<keyword evidence="4 9" id="KW-0560">Oxidoreductase</keyword>
<evidence type="ECO:0000256" key="4">
    <source>
        <dbReference type="ARBA" id="ARBA00023002"/>
    </source>
</evidence>
<evidence type="ECO:0000256" key="6">
    <source>
        <dbReference type="ARBA" id="ARBA00023014"/>
    </source>
</evidence>
<dbReference type="EC" id="1.14.13.82" evidence="9"/>
<reference evidence="9 10" key="1">
    <citation type="submission" date="2023-07" db="EMBL/GenBank/DDBJ databases">
        <title>Sorghum-associated microbial communities from plants grown in Nebraska, USA.</title>
        <authorList>
            <person name="Schachtman D."/>
        </authorList>
    </citation>
    <scope>NUCLEOTIDE SEQUENCE [LARGE SCALE GENOMIC DNA]</scope>
    <source>
        <strain evidence="9 10">BE310</strain>
    </source>
</reference>
<dbReference type="GO" id="GO:0018489">
    <property type="term" value="F:vanillate monooxygenase activity"/>
    <property type="evidence" value="ECO:0007669"/>
    <property type="project" value="UniProtKB-EC"/>
</dbReference>
<dbReference type="InterPro" id="IPR012675">
    <property type="entry name" value="Beta-grasp_dom_sf"/>
</dbReference>
<dbReference type="InterPro" id="IPR006058">
    <property type="entry name" value="2Fe2S_fd_BS"/>
</dbReference>
<keyword evidence="3" id="KW-0479">Metal-binding</keyword>
<dbReference type="PRINTS" id="PR00409">
    <property type="entry name" value="PHDIOXRDTASE"/>
</dbReference>
<evidence type="ECO:0000313" key="10">
    <source>
        <dbReference type="Proteomes" id="UP001180536"/>
    </source>
</evidence>
<evidence type="ECO:0000256" key="5">
    <source>
        <dbReference type="ARBA" id="ARBA00023004"/>
    </source>
</evidence>
<dbReference type="PANTHER" id="PTHR47354:SF1">
    <property type="entry name" value="CARNITINE MONOOXYGENASE REDUCTASE SUBUNIT"/>
    <property type="match status" value="1"/>
</dbReference>
<dbReference type="Pfam" id="PF00175">
    <property type="entry name" value="NAD_binding_1"/>
    <property type="match status" value="1"/>
</dbReference>
<dbReference type="InterPro" id="IPR017938">
    <property type="entry name" value="Riboflavin_synthase-like_b-brl"/>
</dbReference>
<dbReference type="PROSITE" id="PS51085">
    <property type="entry name" value="2FE2S_FER_2"/>
    <property type="match status" value="1"/>
</dbReference>
<dbReference type="Pfam" id="PF00111">
    <property type="entry name" value="Fer2"/>
    <property type="match status" value="1"/>
</dbReference>
<evidence type="ECO:0000313" key="9">
    <source>
        <dbReference type="EMBL" id="MDR7299409.1"/>
    </source>
</evidence>
<dbReference type="RefSeq" id="WP_310349064.1">
    <property type="nucleotide sequence ID" value="NZ_JAVDXQ010000008.1"/>
</dbReference>
<dbReference type="Proteomes" id="UP001180536">
    <property type="component" value="Unassembled WGS sequence"/>
</dbReference>
<keyword evidence="6" id="KW-0411">Iron-sulfur</keyword>
<gene>
    <name evidence="9" type="ORF">J2X16_004779</name>
</gene>
<dbReference type="CDD" id="cd00207">
    <property type="entry name" value="fer2"/>
    <property type="match status" value="1"/>
</dbReference>
<dbReference type="InterPro" id="IPR036010">
    <property type="entry name" value="2Fe-2S_ferredoxin-like_sf"/>
</dbReference>
<dbReference type="PROSITE" id="PS00197">
    <property type="entry name" value="2FE2S_FER_1"/>
    <property type="match status" value="1"/>
</dbReference>
<dbReference type="InterPro" id="IPR039261">
    <property type="entry name" value="FNR_nucleotide-bd"/>
</dbReference>
<dbReference type="SUPFAM" id="SSF54292">
    <property type="entry name" value="2Fe-2S ferredoxin-like"/>
    <property type="match status" value="1"/>
</dbReference>
<dbReference type="InterPro" id="IPR001433">
    <property type="entry name" value="OxRdtase_FAD/NAD-bd"/>
</dbReference>
<dbReference type="SUPFAM" id="SSF63380">
    <property type="entry name" value="Riboflavin synthase domain-like"/>
    <property type="match status" value="1"/>
</dbReference>
<evidence type="ECO:0000256" key="1">
    <source>
        <dbReference type="ARBA" id="ARBA00022630"/>
    </source>
</evidence>
<dbReference type="Gene3D" id="3.40.50.80">
    <property type="entry name" value="Nucleotide-binding domain of ferredoxin-NADP reductase (FNR) module"/>
    <property type="match status" value="1"/>
</dbReference>
<evidence type="ECO:0000256" key="3">
    <source>
        <dbReference type="ARBA" id="ARBA00022723"/>
    </source>
</evidence>
<evidence type="ECO:0000259" key="7">
    <source>
        <dbReference type="PROSITE" id="PS51085"/>
    </source>
</evidence>
<dbReference type="InterPro" id="IPR001041">
    <property type="entry name" value="2Fe-2S_ferredoxin-type"/>
</dbReference>
<dbReference type="SUPFAM" id="SSF52343">
    <property type="entry name" value="Ferredoxin reductase-like, C-terminal NADP-linked domain"/>
    <property type="match status" value="1"/>
</dbReference>
<sequence>MITVRIEAKTAIAQDVCALTLVPADGGALPAFTAGAHVDVHLPGGIVRQYSISNDPAETHRYVLGVLREAGSRGGSKAVHEQLAAGQTLQVSAPRNHFPLAPRARRSLLIAGGIGITPILAMARQLARDDADFELHYAASSAERMAFRAEIEASPWAAVARLHVGRQRLDVERLLAAQAADVHVYVCGPKRLIDAVTDASQRLGWPGERVHHEFFAGAEPPAPGGNDAFDIELRSGRVIRVAAEQTAAQALIAAGVPLLTSCEQGVCGTCLTRVLAGEPEHRDLYLTPQEQAANDQFTPCCSRSRGQRLVLDL</sequence>
<accession>A0ABU1ZFJ7</accession>
<protein>
    <submittedName>
        <fullName evidence="9">Vanillate O-demethylase ferredoxin subunit</fullName>
        <ecNumber evidence="9">1.14.13.82</ecNumber>
    </submittedName>
</protein>
<evidence type="ECO:0000256" key="2">
    <source>
        <dbReference type="ARBA" id="ARBA00022714"/>
    </source>
</evidence>
<dbReference type="EMBL" id="JAVDXQ010000008">
    <property type="protein sequence ID" value="MDR7299409.1"/>
    <property type="molecule type" value="Genomic_DNA"/>
</dbReference>
<keyword evidence="5" id="KW-0408">Iron</keyword>